<dbReference type="Pfam" id="PF13229">
    <property type="entry name" value="Beta_helix"/>
    <property type="match status" value="1"/>
</dbReference>
<dbReference type="Gene3D" id="2.160.20.10">
    <property type="entry name" value="Single-stranded right-handed beta-helix, Pectin lyase-like"/>
    <property type="match status" value="2"/>
</dbReference>
<keyword evidence="2" id="KW-0964">Secreted</keyword>
<dbReference type="SMART" id="SM00710">
    <property type="entry name" value="PbH1"/>
    <property type="match status" value="9"/>
</dbReference>
<dbReference type="Pfam" id="PF00754">
    <property type="entry name" value="F5_F8_type_C"/>
    <property type="match status" value="1"/>
</dbReference>
<dbReference type="Pfam" id="PF24517">
    <property type="entry name" value="CBM96"/>
    <property type="match status" value="1"/>
</dbReference>
<evidence type="ECO:0000256" key="3">
    <source>
        <dbReference type="ARBA" id="ARBA00022729"/>
    </source>
</evidence>
<sequence>MFSKRNKKGSMFLYLMVVLILVIPGFPAYSAEVQPIKLPIVEVTASGNDGNFPENTLDDDLGTRWSSQGLEEWILYDLGSTQEIGYLGLAFHNGNQRQSYFDVQVSNDGTVWENVLQNGVSKEGELGLAAYDVEDSSARYVKILCKGNSVNLWNSITVTHIYSPTADGQLVLAELVPPKPEEREDVTYTKPGLINPDGSQHAIHEPNKVTGKTLNVLDYGADTKDNEKDDLATILAAIDAANPGDEVYLPNGTYNLNGTLANDGSSHIALKSGVNLRGESQNNVYLVSDFDADVPSGKVLRSYGMNNIVVSNLTITSTFDGKYSTDSTKTNPDLGGPTYGIYITDGAGDAPSYNILVDHVTIEKYQRMGVRVENSHDVVVQHALFQNATDVGGGGAGYGVSIQGVPKTDRTGYKNDTRYNVVRNSAFKGPYIRHGALIQYYAHNNVIYNNTFENTVLDSIDLHGEDEFLNEIYKNTITGIVNGAGIGVGNTGGTAPTNHDASGAYNYIHDNKISNSREGIKVYMGSPNTIIEKNMITNTTEPSNGKGIYILNAPGTIIRDNMISNNTADGFTGIVLAHDRGDTKAGNIGAGDPKNITITGNHIKGNTNGIRIEAGSEIVMNDNKVEKNTENDFYINLESGGQEESPGEQEKLTPAADALVDIERPTSNYGLENPDLTAAGSTDKNYYKYFNIKNNLDHTKGRIAYFQFDIANINDVKEAILELTGKIGSNTTSVELDVFGLTNDNWTEDTITWQNSPNHAQESVTVTGIGDSAVYLGSITVDSAEAAKMNLDVTPFIKSHPDGKVTLMIVDTKGQNGNINMYSKEDSNQANWPSLLIEK</sequence>
<evidence type="ECO:0000256" key="1">
    <source>
        <dbReference type="ARBA" id="ARBA00004613"/>
    </source>
</evidence>
<dbReference type="InterPro" id="IPR011050">
    <property type="entry name" value="Pectin_lyase_fold/virulence"/>
</dbReference>
<dbReference type="InterPro" id="IPR039448">
    <property type="entry name" value="Beta_helix"/>
</dbReference>
<proteinExistence type="predicted"/>
<dbReference type="SUPFAM" id="SSF51126">
    <property type="entry name" value="Pectin lyase-like"/>
    <property type="match status" value="1"/>
</dbReference>
<accession>A0A852TGB9</accession>
<gene>
    <name evidence="5" type="ORF">F4694_004801</name>
</gene>
<dbReference type="InterPro" id="IPR055372">
    <property type="entry name" value="CBM96"/>
</dbReference>
<dbReference type="InterPro" id="IPR008979">
    <property type="entry name" value="Galactose-bd-like_sf"/>
</dbReference>
<dbReference type="InterPro" id="IPR000421">
    <property type="entry name" value="FA58C"/>
</dbReference>
<dbReference type="SUPFAM" id="SSF49785">
    <property type="entry name" value="Galactose-binding domain-like"/>
    <property type="match status" value="1"/>
</dbReference>
<dbReference type="PROSITE" id="PS50022">
    <property type="entry name" value="FA58C_3"/>
    <property type="match status" value="1"/>
</dbReference>
<comment type="subcellular location">
    <subcellularLocation>
        <location evidence="1">Secreted</location>
    </subcellularLocation>
</comment>
<dbReference type="Gene3D" id="2.60.120.260">
    <property type="entry name" value="Galactose-binding domain-like"/>
    <property type="match status" value="1"/>
</dbReference>
<dbReference type="Proteomes" id="UP000548423">
    <property type="component" value="Unassembled WGS sequence"/>
</dbReference>
<name>A0A852TGB9_9BACI</name>
<dbReference type="InterPro" id="IPR006626">
    <property type="entry name" value="PbH1"/>
</dbReference>
<reference evidence="6" key="1">
    <citation type="submission" date="2020-07" db="EMBL/GenBank/DDBJ databases">
        <authorList>
            <person name="Partida-Martinez L."/>
            <person name="Huntemann M."/>
            <person name="Clum A."/>
            <person name="Wang J."/>
            <person name="Palaniappan K."/>
            <person name="Ritter S."/>
            <person name="Chen I.-M."/>
            <person name="Stamatis D."/>
            <person name="Reddy T."/>
            <person name="O'Malley R."/>
            <person name="Daum C."/>
            <person name="Shapiro N."/>
            <person name="Ivanova N."/>
            <person name="Kyrpides N."/>
            <person name="Woyke T."/>
        </authorList>
    </citation>
    <scope>NUCLEOTIDE SEQUENCE [LARGE SCALE GENOMIC DNA]</scope>
    <source>
        <strain evidence="6">AT2.8</strain>
    </source>
</reference>
<protein>
    <submittedName>
        <fullName evidence="5">Parallel beta-helix repeat protein</fullName>
    </submittedName>
</protein>
<evidence type="ECO:0000259" key="4">
    <source>
        <dbReference type="PROSITE" id="PS50022"/>
    </source>
</evidence>
<reference evidence="6" key="2">
    <citation type="submission" date="2020-08" db="EMBL/GenBank/DDBJ databases">
        <title>The Agave Microbiome: Exploring the role of microbial communities in plant adaptations to desert environments.</title>
        <authorList>
            <person name="Partida-Martinez L.P."/>
        </authorList>
    </citation>
    <scope>NUCLEOTIDE SEQUENCE [LARGE SCALE GENOMIC DNA]</scope>
    <source>
        <strain evidence="6">AT2.8</strain>
    </source>
</reference>
<keyword evidence="3" id="KW-0732">Signal</keyword>
<dbReference type="AlphaFoldDB" id="A0A852TGB9"/>
<feature type="domain" description="F5/8 type C" evidence="4">
    <location>
        <begin position="24"/>
        <end position="143"/>
    </location>
</feature>
<evidence type="ECO:0000313" key="5">
    <source>
        <dbReference type="EMBL" id="NYE07960.1"/>
    </source>
</evidence>
<dbReference type="InterPro" id="IPR012334">
    <property type="entry name" value="Pectin_lyas_fold"/>
</dbReference>
<evidence type="ECO:0000256" key="2">
    <source>
        <dbReference type="ARBA" id="ARBA00022525"/>
    </source>
</evidence>
<organism evidence="5 6">
    <name type="scientific">Neobacillus niacini</name>
    <dbReference type="NCBI Taxonomy" id="86668"/>
    <lineage>
        <taxon>Bacteria</taxon>
        <taxon>Bacillati</taxon>
        <taxon>Bacillota</taxon>
        <taxon>Bacilli</taxon>
        <taxon>Bacillales</taxon>
        <taxon>Bacillaceae</taxon>
        <taxon>Neobacillus</taxon>
    </lineage>
</organism>
<dbReference type="NCBIfam" id="NF033679">
    <property type="entry name" value="DNRLRE_dom"/>
    <property type="match status" value="1"/>
</dbReference>
<dbReference type="GO" id="GO:0005576">
    <property type="term" value="C:extracellular region"/>
    <property type="evidence" value="ECO:0007669"/>
    <property type="project" value="UniProtKB-SubCell"/>
</dbReference>
<comment type="caution">
    <text evidence="5">The sequence shown here is derived from an EMBL/GenBank/DDBJ whole genome shotgun (WGS) entry which is preliminary data.</text>
</comment>
<evidence type="ECO:0000313" key="6">
    <source>
        <dbReference type="Proteomes" id="UP000548423"/>
    </source>
</evidence>
<dbReference type="EMBL" id="JACCBX010000011">
    <property type="protein sequence ID" value="NYE07960.1"/>
    <property type="molecule type" value="Genomic_DNA"/>
</dbReference>